<gene>
    <name evidence="2" type="ORF">NQV15_03485</name>
</gene>
<feature type="transmembrane region" description="Helical" evidence="1">
    <location>
        <begin position="184"/>
        <end position="203"/>
    </location>
</feature>
<organism evidence="2 3">
    <name type="scientific">Aeromicrobium wangtongii</name>
    <dbReference type="NCBI Taxonomy" id="2969247"/>
    <lineage>
        <taxon>Bacteria</taxon>
        <taxon>Bacillati</taxon>
        <taxon>Actinomycetota</taxon>
        <taxon>Actinomycetes</taxon>
        <taxon>Propionibacteriales</taxon>
        <taxon>Nocardioidaceae</taxon>
        <taxon>Aeromicrobium</taxon>
    </lineage>
</organism>
<accession>A0ABY5MBB3</accession>
<keyword evidence="3" id="KW-1185">Reference proteome</keyword>
<dbReference type="EMBL" id="CP102173">
    <property type="protein sequence ID" value="UUP14391.1"/>
    <property type="molecule type" value="Genomic_DNA"/>
</dbReference>
<reference evidence="2 3" key="1">
    <citation type="submission" date="2022-08" db="EMBL/GenBank/DDBJ databases">
        <title>novel species in genus Aeromicrobium.</title>
        <authorList>
            <person name="Ye L."/>
        </authorList>
    </citation>
    <scope>NUCLEOTIDE SEQUENCE [LARGE SCALE GENOMIC DNA]</scope>
    <source>
        <strain evidence="3">zg-Y1379</strain>
    </source>
</reference>
<protein>
    <recommendedName>
        <fullName evidence="4">Polysaccharide chain length determinant N-terminal domain-containing protein</fullName>
    </recommendedName>
</protein>
<evidence type="ECO:0000313" key="3">
    <source>
        <dbReference type="Proteomes" id="UP001316184"/>
    </source>
</evidence>
<keyword evidence="1" id="KW-0472">Membrane</keyword>
<sequence length="232" mass="24655">MTATDALLVLRQRWYIVLAGLLLTGAVVVNVATVPAVYVTQADVLFLAPQSAQNPNPIKDSSESLIATTGLVARMVRNGKEEPATASSGVTLTGKGVRRGYSIRLPDSGGQWANNFDRPELDIQVVGPSKTWVRSTLDRQVLRINRALHDLQAADGAASQDFITTSLTPAVATVVRTEGQPKRAVAAVVALGTILTALAALGFDRTVPGARRRRAALQPQPMTQPRQGSDPT</sequence>
<evidence type="ECO:0000313" key="2">
    <source>
        <dbReference type="EMBL" id="UUP14391.1"/>
    </source>
</evidence>
<feature type="transmembrane region" description="Helical" evidence="1">
    <location>
        <begin position="14"/>
        <end position="38"/>
    </location>
</feature>
<keyword evidence="1" id="KW-1133">Transmembrane helix</keyword>
<name>A0ABY5MBB3_9ACTN</name>
<keyword evidence="1" id="KW-0812">Transmembrane</keyword>
<dbReference type="Proteomes" id="UP001316184">
    <property type="component" value="Chromosome"/>
</dbReference>
<evidence type="ECO:0008006" key="4">
    <source>
        <dbReference type="Google" id="ProtNLM"/>
    </source>
</evidence>
<evidence type="ECO:0000256" key="1">
    <source>
        <dbReference type="SAM" id="Phobius"/>
    </source>
</evidence>
<proteinExistence type="predicted"/>
<dbReference type="RefSeq" id="WP_232398216.1">
    <property type="nucleotide sequence ID" value="NZ_CP102173.1"/>
</dbReference>